<keyword evidence="4" id="KW-1185">Reference proteome</keyword>
<feature type="region of interest" description="Disordered" evidence="1">
    <location>
        <begin position="99"/>
        <end position="167"/>
    </location>
</feature>
<keyword evidence="2" id="KW-0732">Signal</keyword>
<organism evidence="3 4">
    <name type="scientific">Trypanosoma theileri</name>
    <dbReference type="NCBI Taxonomy" id="67003"/>
    <lineage>
        <taxon>Eukaryota</taxon>
        <taxon>Discoba</taxon>
        <taxon>Euglenozoa</taxon>
        <taxon>Kinetoplastea</taxon>
        <taxon>Metakinetoplastina</taxon>
        <taxon>Trypanosomatida</taxon>
        <taxon>Trypanosomatidae</taxon>
        <taxon>Trypanosoma</taxon>
    </lineage>
</organism>
<evidence type="ECO:0000313" key="3">
    <source>
        <dbReference type="EMBL" id="ORC82351.1"/>
    </source>
</evidence>
<feature type="compositionally biased region" description="Basic residues" evidence="1">
    <location>
        <begin position="143"/>
        <end position="159"/>
    </location>
</feature>
<evidence type="ECO:0008006" key="5">
    <source>
        <dbReference type="Google" id="ProtNLM"/>
    </source>
</evidence>
<evidence type="ECO:0000256" key="2">
    <source>
        <dbReference type="SAM" id="SignalP"/>
    </source>
</evidence>
<feature type="compositionally biased region" description="Basic and acidic residues" evidence="1">
    <location>
        <begin position="99"/>
        <end position="111"/>
    </location>
</feature>
<dbReference type="GeneID" id="39991296"/>
<name>A0A1X0NFZ5_9TRYP</name>
<dbReference type="VEuPathDB" id="TriTrypDB:TM35_000931090"/>
<dbReference type="EMBL" id="NBCO01000093">
    <property type="protein sequence ID" value="ORC82351.1"/>
    <property type="molecule type" value="Genomic_DNA"/>
</dbReference>
<sequence length="188" mass="21340">VSSFLFLILTLLFLSSSKSLSMIFQASRFSASGRKVPLEPRRSEACRSHKPHKPHSGVVQQHNGVLPTHSAHTHNDSLTCSYQRGTAAFTKMYTKPHTYREENKNKRKEQQQQDTNSTQSTHNTIITGATLIREKHSPTPAHQHTRKRKKQIHYVKPKRNTLSPSPQVAVTQASHTHHKSRNIFVAIP</sequence>
<feature type="non-terminal residue" evidence="3">
    <location>
        <position position="1"/>
    </location>
</feature>
<feature type="chain" id="PRO_5012574891" description="Secreted protein" evidence="2">
    <location>
        <begin position="20"/>
        <end position="188"/>
    </location>
</feature>
<comment type="caution">
    <text evidence="3">The sequence shown here is derived from an EMBL/GenBank/DDBJ whole genome shotgun (WGS) entry which is preliminary data.</text>
</comment>
<dbReference type="AlphaFoldDB" id="A0A1X0NFZ5"/>
<reference evidence="3 4" key="1">
    <citation type="submission" date="2017-03" db="EMBL/GenBank/DDBJ databases">
        <title>An alternative strategy for trypanosome survival in the mammalian bloodstream revealed through genome and transcriptome analysis of the ubiquitous bovine parasite Trypanosoma (Megatrypanum) theileri.</title>
        <authorList>
            <person name="Kelly S."/>
            <person name="Ivens A."/>
            <person name="Mott A."/>
            <person name="O'Neill E."/>
            <person name="Emms D."/>
            <person name="Macleod O."/>
            <person name="Voorheis P."/>
            <person name="Matthews J."/>
            <person name="Matthews K."/>
            <person name="Carrington M."/>
        </authorList>
    </citation>
    <scope>NUCLEOTIDE SEQUENCE [LARGE SCALE GENOMIC DNA]</scope>
    <source>
        <strain evidence="3">Edinburgh</strain>
    </source>
</reference>
<feature type="compositionally biased region" description="Low complexity" evidence="1">
    <location>
        <begin position="112"/>
        <end position="124"/>
    </location>
</feature>
<gene>
    <name evidence="3" type="ORF">TM35_000931090</name>
</gene>
<dbReference type="RefSeq" id="XP_028877195.1">
    <property type="nucleotide sequence ID" value="XM_029031516.1"/>
</dbReference>
<evidence type="ECO:0000313" key="4">
    <source>
        <dbReference type="Proteomes" id="UP000192257"/>
    </source>
</evidence>
<dbReference type="Proteomes" id="UP000192257">
    <property type="component" value="Unassembled WGS sequence"/>
</dbReference>
<feature type="signal peptide" evidence="2">
    <location>
        <begin position="1"/>
        <end position="19"/>
    </location>
</feature>
<accession>A0A1X0NFZ5</accession>
<protein>
    <recommendedName>
        <fullName evidence="5">Secreted protein</fullName>
    </recommendedName>
</protein>
<proteinExistence type="predicted"/>
<evidence type="ECO:0000256" key="1">
    <source>
        <dbReference type="SAM" id="MobiDB-lite"/>
    </source>
</evidence>